<feature type="transmembrane region" description="Helical" evidence="4">
    <location>
        <begin position="376"/>
        <end position="394"/>
    </location>
</feature>
<accession>A0A7K3UM81</accession>
<dbReference type="InterPro" id="IPR020846">
    <property type="entry name" value="MFS_dom"/>
</dbReference>
<feature type="transmembrane region" description="Helical" evidence="4">
    <location>
        <begin position="262"/>
        <end position="281"/>
    </location>
</feature>
<dbReference type="Proteomes" id="UP000471753">
    <property type="component" value="Unassembled WGS sequence"/>
</dbReference>
<keyword evidence="3 4" id="KW-0472">Membrane</keyword>
<dbReference type="PANTHER" id="PTHR23534:SF1">
    <property type="entry name" value="MAJOR FACILITATOR SUPERFAMILY PROTEIN"/>
    <property type="match status" value="1"/>
</dbReference>
<dbReference type="PANTHER" id="PTHR23534">
    <property type="entry name" value="MFS PERMEASE"/>
    <property type="match status" value="1"/>
</dbReference>
<name>A0A7K3UM81_9HYPH</name>
<evidence type="ECO:0000313" key="7">
    <source>
        <dbReference type="Proteomes" id="UP000471753"/>
    </source>
</evidence>
<evidence type="ECO:0000259" key="5">
    <source>
        <dbReference type="PROSITE" id="PS50850"/>
    </source>
</evidence>
<feature type="transmembrane region" description="Helical" evidence="4">
    <location>
        <begin position="53"/>
        <end position="75"/>
    </location>
</feature>
<organism evidence="6 7">
    <name type="scientific">Rhizobium phaseoli</name>
    <dbReference type="NCBI Taxonomy" id="396"/>
    <lineage>
        <taxon>Bacteria</taxon>
        <taxon>Pseudomonadati</taxon>
        <taxon>Pseudomonadota</taxon>
        <taxon>Alphaproteobacteria</taxon>
        <taxon>Hyphomicrobiales</taxon>
        <taxon>Rhizobiaceae</taxon>
        <taxon>Rhizobium/Agrobacterium group</taxon>
        <taxon>Rhizobium</taxon>
    </lineage>
</organism>
<proteinExistence type="predicted"/>
<dbReference type="AlphaFoldDB" id="A0A7K3UM81"/>
<dbReference type="InterPro" id="IPR036259">
    <property type="entry name" value="MFS_trans_sf"/>
</dbReference>
<comment type="caution">
    <text evidence="6">The sequence shown here is derived from an EMBL/GenBank/DDBJ whole genome shotgun (WGS) entry which is preliminary data.</text>
</comment>
<dbReference type="RefSeq" id="WP_164015436.1">
    <property type="nucleotide sequence ID" value="NZ_WUFT01000024.1"/>
</dbReference>
<feature type="transmembrane region" description="Helical" evidence="4">
    <location>
        <begin position="223"/>
        <end position="250"/>
    </location>
</feature>
<reference evidence="6 7" key="1">
    <citation type="submission" date="2019-12" db="EMBL/GenBank/DDBJ databases">
        <title>Rhizobium genotypes associated with high levels of biological nitrogen fixation by grain legumes in a temperate-maritime cropping system.</title>
        <authorList>
            <person name="Maluk M."/>
            <person name="Francesc Ferrando Molina F."/>
            <person name="Lopez Del Egido L."/>
            <person name="Lafos M."/>
            <person name="Langarica-Fuentes A."/>
            <person name="Gebre Yohannes G."/>
            <person name="Young M.W."/>
            <person name="Martin P."/>
            <person name="Gantlett R."/>
            <person name="Kenicer G."/>
            <person name="Hawes C."/>
            <person name="Begg G.S."/>
            <person name="Quilliam R.S."/>
            <person name="Squire G.R."/>
            <person name="Poole P.S."/>
            <person name="Young P.W."/>
            <person name="Iannetta P.M."/>
            <person name="James E.K."/>
        </authorList>
    </citation>
    <scope>NUCLEOTIDE SEQUENCE [LARGE SCALE GENOMIC DNA]</scope>
    <source>
        <strain evidence="6 7">JHI366</strain>
    </source>
</reference>
<feature type="domain" description="Major facilitator superfamily (MFS) profile" evidence="5">
    <location>
        <begin position="223"/>
        <end position="409"/>
    </location>
</feature>
<feature type="transmembrane region" description="Helical" evidence="4">
    <location>
        <begin position="106"/>
        <end position="123"/>
    </location>
</feature>
<feature type="transmembrane region" description="Helical" evidence="4">
    <location>
        <begin position="313"/>
        <end position="332"/>
    </location>
</feature>
<feature type="transmembrane region" description="Helical" evidence="4">
    <location>
        <begin position="20"/>
        <end position="41"/>
    </location>
</feature>
<dbReference type="Gene3D" id="1.20.1250.20">
    <property type="entry name" value="MFS general substrate transporter like domains"/>
    <property type="match status" value="1"/>
</dbReference>
<gene>
    <name evidence="6" type="ORF">GR197_27740</name>
</gene>
<feature type="transmembrane region" description="Helical" evidence="4">
    <location>
        <begin position="143"/>
        <end position="162"/>
    </location>
</feature>
<sequence length="409" mass="42666">MNVIKQASADPAAAKRNSWVLTIAQAFGGANAPIIVSLGGLVGQHLSTDPDLVTLPVSLLSLGLALGTLPAAWVMRRFGRKPGYLLGSVIGMVSGLIAALGIVLSSFLVFCLGTCLAGFYSSYVQSYRFAATDNATAAQSHKAIARVMVGGLIAAIIGPQLVIWTRDALPGTPFAGSFLSQAVLAALAFPVLLMLRTSTPPTAHASESALERPLVQILTSPRYLLAIATGVVSYGLMTFVMTASPIAIVGHGHSIDQAALGIQWHILAMYAPSFVTGRLMVRFGKERVAAVGLLLIGCSAAVALSGFDIAHFWLSLVLLGIGWNFGFIGATAMVADCHTPAERSKVQGANDFLVFGTVACASFSAGSLLHSSGWETINWIVLPAAALVLVPLVWRAARPGDHSGRPALR</sequence>
<dbReference type="EMBL" id="WUFT01000024">
    <property type="protein sequence ID" value="NEJ74289.1"/>
    <property type="molecule type" value="Genomic_DNA"/>
</dbReference>
<dbReference type="PROSITE" id="PS50850">
    <property type="entry name" value="MFS"/>
    <property type="match status" value="1"/>
</dbReference>
<keyword evidence="2 4" id="KW-1133">Transmembrane helix</keyword>
<feature type="transmembrane region" description="Helical" evidence="4">
    <location>
        <begin position="288"/>
        <end position="307"/>
    </location>
</feature>
<dbReference type="InterPro" id="IPR011701">
    <property type="entry name" value="MFS"/>
</dbReference>
<feature type="transmembrane region" description="Helical" evidence="4">
    <location>
        <begin position="174"/>
        <end position="195"/>
    </location>
</feature>
<feature type="transmembrane region" description="Helical" evidence="4">
    <location>
        <begin position="352"/>
        <end position="370"/>
    </location>
</feature>
<evidence type="ECO:0000256" key="1">
    <source>
        <dbReference type="ARBA" id="ARBA00022692"/>
    </source>
</evidence>
<evidence type="ECO:0000256" key="3">
    <source>
        <dbReference type="ARBA" id="ARBA00023136"/>
    </source>
</evidence>
<feature type="transmembrane region" description="Helical" evidence="4">
    <location>
        <begin position="82"/>
        <end position="100"/>
    </location>
</feature>
<dbReference type="GO" id="GO:0022857">
    <property type="term" value="F:transmembrane transporter activity"/>
    <property type="evidence" value="ECO:0007669"/>
    <property type="project" value="InterPro"/>
</dbReference>
<protein>
    <submittedName>
        <fullName evidence="6">MFS transporter</fullName>
    </submittedName>
</protein>
<evidence type="ECO:0000256" key="4">
    <source>
        <dbReference type="SAM" id="Phobius"/>
    </source>
</evidence>
<dbReference type="SUPFAM" id="SSF103473">
    <property type="entry name" value="MFS general substrate transporter"/>
    <property type="match status" value="1"/>
</dbReference>
<evidence type="ECO:0000256" key="2">
    <source>
        <dbReference type="ARBA" id="ARBA00022989"/>
    </source>
</evidence>
<keyword evidence="1 4" id="KW-0812">Transmembrane</keyword>
<evidence type="ECO:0000313" key="6">
    <source>
        <dbReference type="EMBL" id="NEJ74289.1"/>
    </source>
</evidence>
<dbReference type="Pfam" id="PF07690">
    <property type="entry name" value="MFS_1"/>
    <property type="match status" value="1"/>
</dbReference>